<evidence type="ECO:0000313" key="1">
    <source>
        <dbReference type="EMBL" id="GIH69412.1"/>
    </source>
</evidence>
<accession>A0A8J3R5E5</accession>
<sequence length="76" mass="8793">MPRPEPPWVPVGIDGIAAELGVTENTVMAWRRRSADWVRVEKFPEPAGRISNRAWWWLADILDWAEKTGRQPPDRT</sequence>
<comment type="caution">
    <text evidence="1">The sequence shown here is derived from an EMBL/GenBank/DDBJ whole genome shotgun (WGS) entry which is preliminary data.</text>
</comment>
<organism evidence="1 2">
    <name type="scientific">Sphaerimonospora thailandensis</name>
    <dbReference type="NCBI Taxonomy" id="795644"/>
    <lineage>
        <taxon>Bacteria</taxon>
        <taxon>Bacillati</taxon>
        <taxon>Actinomycetota</taxon>
        <taxon>Actinomycetes</taxon>
        <taxon>Streptosporangiales</taxon>
        <taxon>Streptosporangiaceae</taxon>
        <taxon>Sphaerimonospora</taxon>
    </lineage>
</organism>
<dbReference type="RefSeq" id="WP_204013915.1">
    <property type="nucleotide sequence ID" value="NZ_BOOG01000014.1"/>
</dbReference>
<reference evidence="1" key="1">
    <citation type="submission" date="2021-01" db="EMBL/GenBank/DDBJ databases">
        <title>Whole genome shotgun sequence of Sphaerimonospora thailandensis NBRC 107569.</title>
        <authorList>
            <person name="Komaki H."/>
            <person name="Tamura T."/>
        </authorList>
    </citation>
    <scope>NUCLEOTIDE SEQUENCE</scope>
    <source>
        <strain evidence="1">NBRC 107569</strain>
    </source>
</reference>
<dbReference type="Proteomes" id="UP000610966">
    <property type="component" value="Unassembled WGS sequence"/>
</dbReference>
<dbReference type="EMBL" id="BOOG01000014">
    <property type="protein sequence ID" value="GIH69412.1"/>
    <property type="molecule type" value="Genomic_DNA"/>
</dbReference>
<evidence type="ECO:0000313" key="2">
    <source>
        <dbReference type="Proteomes" id="UP000610966"/>
    </source>
</evidence>
<name>A0A8J3R5E5_9ACTN</name>
<protein>
    <submittedName>
        <fullName evidence="1">Uncharacterized protein</fullName>
    </submittedName>
</protein>
<gene>
    <name evidence="1" type="ORF">Mth01_16650</name>
</gene>
<keyword evidence="2" id="KW-1185">Reference proteome</keyword>
<dbReference type="AlphaFoldDB" id="A0A8J3R5E5"/>
<proteinExistence type="predicted"/>